<feature type="domain" description="FH2" evidence="2">
    <location>
        <begin position="42"/>
        <end position="312"/>
    </location>
</feature>
<dbReference type="Pfam" id="PF02181">
    <property type="entry name" value="FH2"/>
    <property type="match status" value="1"/>
</dbReference>
<sequence length="312" mass="35180">MDSSIQTSRLLAKSTSAIFSSCSPCPTPTPTMLPPPPPPNTVNGHKRHRLDCRKLSWEQLSPDLLNRDTIWKKVRKHLPLEGIFDSDDIMREFSVVPSSGASPKKAKRENAMHEKKIFNISIVMTHYKLKAEGVAQCLISGTSHLTSDVLRQLLAFAPDEREAIALRKLERENEILLEPAEHFYLQIAASVPSYKERLRTVLLKAQLQEGSHKLSHILRQFIMACQELISSEKLATFIELLLTMGNIMNGSDTCAFKVTFVTKLMDYKSSVNKTTTVLDYLTRVIITKCPHIAALQDDLRHVEQASRVHSSH</sequence>
<protein>
    <submittedName>
        <fullName evidence="3">Delphilin</fullName>
    </submittedName>
</protein>
<dbReference type="PANTHER" id="PTHR45725">
    <property type="entry name" value="FORMIN HOMOLOGY 2 FAMILY MEMBER"/>
    <property type="match status" value="1"/>
</dbReference>
<dbReference type="PANTHER" id="PTHR45725:SF1">
    <property type="entry name" value="DISHEVELLED ASSOCIATED ACTIVATOR OF MORPHOGENESIS, ISOFORM D"/>
    <property type="match status" value="1"/>
</dbReference>
<keyword evidence="4" id="KW-1185">Reference proteome</keyword>
<accession>A0A9W9ZI89</accession>
<dbReference type="SUPFAM" id="SSF101447">
    <property type="entry name" value="Formin homology 2 domain (FH2 domain)"/>
    <property type="match status" value="1"/>
</dbReference>
<feature type="region of interest" description="Disordered" evidence="1">
    <location>
        <begin position="23"/>
        <end position="46"/>
    </location>
</feature>
<evidence type="ECO:0000313" key="4">
    <source>
        <dbReference type="Proteomes" id="UP001163046"/>
    </source>
</evidence>
<feature type="compositionally biased region" description="Pro residues" evidence="1">
    <location>
        <begin position="25"/>
        <end position="40"/>
    </location>
</feature>
<dbReference type="InterPro" id="IPR042201">
    <property type="entry name" value="FH2_Formin_sf"/>
</dbReference>
<comment type="caution">
    <text evidence="3">The sequence shown here is derived from an EMBL/GenBank/DDBJ whole genome shotgun (WGS) entry which is preliminary data.</text>
</comment>
<organism evidence="3 4">
    <name type="scientific">Desmophyllum pertusum</name>
    <dbReference type="NCBI Taxonomy" id="174260"/>
    <lineage>
        <taxon>Eukaryota</taxon>
        <taxon>Metazoa</taxon>
        <taxon>Cnidaria</taxon>
        <taxon>Anthozoa</taxon>
        <taxon>Hexacorallia</taxon>
        <taxon>Scleractinia</taxon>
        <taxon>Caryophylliina</taxon>
        <taxon>Caryophylliidae</taxon>
        <taxon>Desmophyllum</taxon>
    </lineage>
</organism>
<evidence type="ECO:0000259" key="2">
    <source>
        <dbReference type="PROSITE" id="PS51444"/>
    </source>
</evidence>
<proteinExistence type="predicted"/>
<dbReference type="InterPro" id="IPR015425">
    <property type="entry name" value="FH2_Formin"/>
</dbReference>
<reference evidence="3" key="1">
    <citation type="submission" date="2023-01" db="EMBL/GenBank/DDBJ databases">
        <title>Genome assembly of the deep-sea coral Lophelia pertusa.</title>
        <authorList>
            <person name="Herrera S."/>
            <person name="Cordes E."/>
        </authorList>
    </citation>
    <scope>NUCLEOTIDE SEQUENCE</scope>
    <source>
        <strain evidence="3">USNM1676648</strain>
        <tissue evidence="3">Polyp</tissue>
    </source>
</reference>
<dbReference type="PROSITE" id="PS51444">
    <property type="entry name" value="FH2"/>
    <property type="match status" value="1"/>
</dbReference>
<dbReference type="InterPro" id="IPR051425">
    <property type="entry name" value="Formin_Homology"/>
</dbReference>
<name>A0A9W9ZI89_9CNID</name>
<evidence type="ECO:0000313" key="3">
    <source>
        <dbReference type="EMBL" id="KAJ7382142.1"/>
    </source>
</evidence>
<dbReference type="Gene3D" id="1.20.58.2220">
    <property type="entry name" value="Formin, FH2 domain"/>
    <property type="match status" value="1"/>
</dbReference>
<dbReference type="EMBL" id="MU825936">
    <property type="protein sequence ID" value="KAJ7382142.1"/>
    <property type="molecule type" value="Genomic_DNA"/>
</dbReference>
<dbReference type="OrthoDB" id="5974963at2759"/>
<dbReference type="Proteomes" id="UP001163046">
    <property type="component" value="Unassembled WGS sequence"/>
</dbReference>
<gene>
    <name evidence="3" type="primary">GRID2IP_1</name>
    <name evidence="3" type="ORF">OS493_036692</name>
</gene>
<evidence type="ECO:0000256" key="1">
    <source>
        <dbReference type="SAM" id="MobiDB-lite"/>
    </source>
</evidence>
<dbReference type="AlphaFoldDB" id="A0A9W9ZI89"/>